<name>A0AAN6GJU9_9BASI</name>
<dbReference type="EMBL" id="JAPDMZ010000394">
    <property type="protein sequence ID" value="KAK0543159.1"/>
    <property type="molecule type" value="Genomic_DNA"/>
</dbReference>
<dbReference type="AlphaFoldDB" id="A0AAN6GJU9"/>
<accession>A0AAN6GJU9</accession>
<dbReference type="Proteomes" id="UP001176517">
    <property type="component" value="Unassembled WGS sequence"/>
</dbReference>
<protein>
    <submittedName>
        <fullName evidence="2">Uncharacterized protein</fullName>
    </submittedName>
</protein>
<gene>
    <name evidence="2" type="ORF">OC846_006509</name>
</gene>
<proteinExistence type="predicted"/>
<feature type="non-terminal residue" evidence="2">
    <location>
        <position position="1"/>
    </location>
</feature>
<feature type="region of interest" description="Disordered" evidence="1">
    <location>
        <begin position="629"/>
        <end position="648"/>
    </location>
</feature>
<keyword evidence="3" id="KW-1185">Reference proteome</keyword>
<organism evidence="2 3">
    <name type="scientific">Tilletia horrida</name>
    <dbReference type="NCBI Taxonomy" id="155126"/>
    <lineage>
        <taxon>Eukaryota</taxon>
        <taxon>Fungi</taxon>
        <taxon>Dikarya</taxon>
        <taxon>Basidiomycota</taxon>
        <taxon>Ustilaginomycotina</taxon>
        <taxon>Exobasidiomycetes</taxon>
        <taxon>Tilletiales</taxon>
        <taxon>Tilletiaceae</taxon>
        <taxon>Tilletia</taxon>
    </lineage>
</organism>
<evidence type="ECO:0000313" key="2">
    <source>
        <dbReference type="EMBL" id="KAK0543159.1"/>
    </source>
</evidence>
<reference evidence="2" key="1">
    <citation type="journal article" date="2023" name="PhytoFront">
        <title>Draft Genome Resources of Seven Strains of Tilletia horrida, Causal Agent of Kernel Smut of Rice.</title>
        <authorList>
            <person name="Khanal S."/>
            <person name="Antony Babu S."/>
            <person name="Zhou X.G."/>
        </authorList>
    </citation>
    <scope>NUCLEOTIDE SEQUENCE</scope>
    <source>
        <strain evidence="2">TX6</strain>
    </source>
</reference>
<comment type="caution">
    <text evidence="2">The sequence shown here is derived from an EMBL/GenBank/DDBJ whole genome shotgun (WGS) entry which is preliminary data.</text>
</comment>
<sequence length="671" mass="74323">DGSTRKGLYHFNNATGHHHIHASFHTIEESLTLSRREQVDINDGFGALFNDMDAGTWSNVDHANNDIGYWNSHTVQQMQDADADSFCMGFQDPDNGNENVGALRVQPANENDYNGVTFDPCGSDNFRRRGLTGAAASVVSQSERAVRELRTSIKRRLSWGKGDFLLSRIMDNNTTPTNPLGALDNASSISIVPKNGLWVPKELQISSKKQARFYCVDSTHRGDMYCLRACLAIEEYPLIIYNCRAPREGEPLNFRKPSPLELYLIPIKSPVGRCSYPRSILLDRKAAKPAEGGFFDVLTPNGKIATIDPQTFEPMTNKINVVDEGTCTAVILKRVATINRPSPGGEKVEALLNQIAAGMVHIENFDKVKATVYTWLDAKLELLFGAADIHKGDRAALLIYRDTGVSLGKDAYSPLDIPNSTSPDTIWKGVYPENDTSIESCAQIAGIFMNANNKWKSWTPKYVLCGDAKSTDPAHKGLPSIHQYWTALKMSELEAQGLKGISARDIETLFMKRAYELGYIRVAIGLRSGVLDMFTFLRVPTVSIQIADLVGGERMDDVSPIGNSPASQKAKKLLQDANGHNLFRRLNVEYVTPRHVATAKRTTSRKDPAGKVTEKVYYNSPFWLGDFLQKDSDPKEPSPGDKFKLHSTPVGPFADPDVKHLNDEIVAFLNL</sequence>
<evidence type="ECO:0000313" key="3">
    <source>
        <dbReference type="Proteomes" id="UP001176517"/>
    </source>
</evidence>
<evidence type="ECO:0000256" key="1">
    <source>
        <dbReference type="SAM" id="MobiDB-lite"/>
    </source>
</evidence>
<feature type="compositionally biased region" description="Basic and acidic residues" evidence="1">
    <location>
        <begin position="629"/>
        <end position="644"/>
    </location>
</feature>